<evidence type="ECO:0000313" key="10">
    <source>
        <dbReference type="EMBL" id="OAY26581.1"/>
    </source>
</evidence>
<dbReference type="Gramene" id="Manes.16G058600.1.v8.1">
    <property type="protein sequence ID" value="Manes.16G058600.1.v8.1.CDS"/>
    <property type="gene ID" value="Manes.16G058600.v8.1"/>
</dbReference>
<evidence type="ECO:0000256" key="6">
    <source>
        <dbReference type="ARBA" id="ARBA00023242"/>
    </source>
</evidence>
<dbReference type="InterPro" id="IPR017930">
    <property type="entry name" value="Myb_dom"/>
</dbReference>
<evidence type="ECO:0000256" key="2">
    <source>
        <dbReference type="ARBA" id="ARBA00022737"/>
    </source>
</evidence>
<keyword evidence="11" id="KW-1185">Reference proteome</keyword>
<dbReference type="GO" id="GO:0000976">
    <property type="term" value="F:transcription cis-regulatory region binding"/>
    <property type="evidence" value="ECO:0000318"/>
    <property type="project" value="GO_Central"/>
</dbReference>
<dbReference type="PANTHER" id="PTHR47997">
    <property type="entry name" value="MYB DOMAIN PROTEIN 55"/>
    <property type="match status" value="1"/>
</dbReference>
<dbReference type="Gene3D" id="1.10.10.60">
    <property type="entry name" value="Homeodomain-like"/>
    <property type="match status" value="2"/>
</dbReference>
<dbReference type="SMART" id="SM00717">
    <property type="entry name" value="SANT"/>
    <property type="match status" value="2"/>
</dbReference>
<gene>
    <name evidence="10" type="ORF">MANES_16G058600v8</name>
</gene>
<dbReference type="FunFam" id="1.10.10.60:FF:000185">
    <property type="entry name" value="MYB transcription factor"/>
    <property type="match status" value="1"/>
</dbReference>
<dbReference type="SUPFAM" id="SSF46689">
    <property type="entry name" value="Homeodomain-like"/>
    <property type="match status" value="1"/>
</dbReference>
<proteinExistence type="predicted"/>
<evidence type="ECO:0000256" key="3">
    <source>
        <dbReference type="ARBA" id="ARBA00023015"/>
    </source>
</evidence>
<dbReference type="AlphaFoldDB" id="A0A2C9UA89"/>
<keyword evidence="4" id="KW-0238">DNA-binding</keyword>
<reference evidence="11" key="1">
    <citation type="journal article" date="2016" name="Nat. Biotechnol.">
        <title>Sequencing wild and cultivated cassava and related species reveals extensive interspecific hybridization and genetic diversity.</title>
        <authorList>
            <person name="Bredeson J.V."/>
            <person name="Lyons J.B."/>
            <person name="Prochnik S.E."/>
            <person name="Wu G.A."/>
            <person name="Ha C.M."/>
            <person name="Edsinger-Gonzales E."/>
            <person name="Grimwood J."/>
            <person name="Schmutz J."/>
            <person name="Rabbi I.Y."/>
            <person name="Egesi C."/>
            <person name="Nauluvula P."/>
            <person name="Lebot V."/>
            <person name="Ndunguru J."/>
            <person name="Mkamilo G."/>
            <person name="Bart R.S."/>
            <person name="Setter T.L."/>
            <person name="Gleadow R.M."/>
            <person name="Kulakow P."/>
            <person name="Ferguson M.E."/>
            <person name="Rounsley S."/>
            <person name="Rokhsar D.S."/>
        </authorList>
    </citation>
    <scope>NUCLEOTIDE SEQUENCE [LARGE SCALE GENOMIC DNA]</scope>
    <source>
        <strain evidence="11">cv. AM560-2</strain>
    </source>
</reference>
<feature type="compositionally biased region" description="Low complexity" evidence="7">
    <location>
        <begin position="187"/>
        <end position="204"/>
    </location>
</feature>
<evidence type="ECO:0000259" key="9">
    <source>
        <dbReference type="PROSITE" id="PS51294"/>
    </source>
</evidence>
<organism evidence="10 11">
    <name type="scientific">Manihot esculenta</name>
    <name type="common">Cassava</name>
    <name type="synonym">Jatropha manihot</name>
    <dbReference type="NCBI Taxonomy" id="3983"/>
    <lineage>
        <taxon>Eukaryota</taxon>
        <taxon>Viridiplantae</taxon>
        <taxon>Streptophyta</taxon>
        <taxon>Embryophyta</taxon>
        <taxon>Tracheophyta</taxon>
        <taxon>Spermatophyta</taxon>
        <taxon>Magnoliopsida</taxon>
        <taxon>eudicotyledons</taxon>
        <taxon>Gunneridae</taxon>
        <taxon>Pentapetalae</taxon>
        <taxon>rosids</taxon>
        <taxon>fabids</taxon>
        <taxon>Malpighiales</taxon>
        <taxon>Euphorbiaceae</taxon>
        <taxon>Crotonoideae</taxon>
        <taxon>Manihoteae</taxon>
        <taxon>Manihot</taxon>
    </lineage>
</organism>
<dbReference type="PANTHER" id="PTHR47997:SF56">
    <property type="entry name" value="MYB FAMILY PROTEIN"/>
    <property type="match status" value="1"/>
</dbReference>
<dbReference type="InterPro" id="IPR009057">
    <property type="entry name" value="Homeodomain-like_sf"/>
</dbReference>
<dbReference type="EMBL" id="CM004402">
    <property type="protein sequence ID" value="OAY26581.1"/>
    <property type="molecule type" value="Genomic_DNA"/>
</dbReference>
<protein>
    <recommendedName>
        <fullName evidence="12">MYB family protein</fullName>
    </recommendedName>
</protein>
<evidence type="ECO:0000313" key="11">
    <source>
        <dbReference type="Proteomes" id="UP000091857"/>
    </source>
</evidence>
<feature type="region of interest" description="Disordered" evidence="7">
    <location>
        <begin position="187"/>
        <end position="217"/>
    </location>
</feature>
<keyword evidence="6" id="KW-0539">Nucleus</keyword>
<dbReference type="InterPro" id="IPR051953">
    <property type="entry name" value="Plant_SW-associated_TFs"/>
</dbReference>
<keyword evidence="2" id="KW-0677">Repeat</keyword>
<comment type="caution">
    <text evidence="10">The sequence shown here is derived from an EMBL/GenBank/DDBJ whole genome shotgun (WGS) entry which is preliminary data.</text>
</comment>
<feature type="domain" description="HTH myb-type" evidence="9">
    <location>
        <begin position="8"/>
        <end position="60"/>
    </location>
</feature>
<evidence type="ECO:0000256" key="7">
    <source>
        <dbReference type="SAM" id="MobiDB-lite"/>
    </source>
</evidence>
<sequence>MEHQCCSKQKVKRGLWSPEEDEKLIKFITNHGHGSWSSVPKLAGLQRCGKSCRLRWINYLRPDLKRGSFTAQEERTIIDVHRILGNRWSQIAKHLPGRTDNEVKNFWNSCIKKKLSAQGLDPNTHKLLSPSYRKNCYNNTPCGLSADSIYNPISSPSAFSIVSSQMKDFSMDEKQTPFIPSFLSIPPPDSSTSSSLHPLHASTTCERQNSDIQGSHDHASESISMASVNTSCFDSNPSGFEIIYDSRLWNDAIKPIQSSRHEEMLVEQVVEIGKTNEYLSAGQNMDASFESSNFYLDLDFAECTLLPEMYYSASSIDQLTWDLQAL</sequence>
<comment type="subcellular location">
    <subcellularLocation>
        <location evidence="1">Nucleus</location>
    </subcellularLocation>
</comment>
<keyword evidence="3" id="KW-0805">Transcription regulation</keyword>
<evidence type="ECO:0000256" key="1">
    <source>
        <dbReference type="ARBA" id="ARBA00004123"/>
    </source>
</evidence>
<dbReference type="GO" id="GO:0005634">
    <property type="term" value="C:nucleus"/>
    <property type="evidence" value="ECO:0000318"/>
    <property type="project" value="GO_Central"/>
</dbReference>
<dbReference type="Proteomes" id="UP000091857">
    <property type="component" value="Chromosome 16"/>
</dbReference>
<accession>A0A2C9UA89</accession>
<evidence type="ECO:0000259" key="8">
    <source>
        <dbReference type="PROSITE" id="PS50090"/>
    </source>
</evidence>
<dbReference type="PROSITE" id="PS51294">
    <property type="entry name" value="HTH_MYB"/>
    <property type="match status" value="2"/>
</dbReference>
<feature type="domain" description="Myb-like" evidence="8">
    <location>
        <begin position="8"/>
        <end position="60"/>
    </location>
</feature>
<evidence type="ECO:0000256" key="4">
    <source>
        <dbReference type="ARBA" id="ARBA00023125"/>
    </source>
</evidence>
<dbReference type="CDD" id="cd00167">
    <property type="entry name" value="SANT"/>
    <property type="match status" value="2"/>
</dbReference>
<dbReference type="Pfam" id="PF00249">
    <property type="entry name" value="Myb_DNA-binding"/>
    <property type="match status" value="2"/>
</dbReference>
<dbReference type="SMR" id="A0A2C9UA89"/>
<feature type="domain" description="Myb-like" evidence="8">
    <location>
        <begin position="61"/>
        <end position="111"/>
    </location>
</feature>
<evidence type="ECO:0008006" key="12">
    <source>
        <dbReference type="Google" id="ProtNLM"/>
    </source>
</evidence>
<dbReference type="PROSITE" id="PS50090">
    <property type="entry name" value="MYB_LIKE"/>
    <property type="match status" value="2"/>
</dbReference>
<dbReference type="InterPro" id="IPR001005">
    <property type="entry name" value="SANT/Myb"/>
</dbReference>
<keyword evidence="5" id="KW-0804">Transcription</keyword>
<feature type="domain" description="HTH myb-type" evidence="9">
    <location>
        <begin position="61"/>
        <end position="115"/>
    </location>
</feature>
<name>A0A2C9UA89_MANES</name>
<dbReference type="FunFam" id="1.10.10.60:FF:000140">
    <property type="entry name" value="Myb transcription factor"/>
    <property type="match status" value="1"/>
</dbReference>
<dbReference type="GO" id="GO:0006355">
    <property type="term" value="P:regulation of DNA-templated transcription"/>
    <property type="evidence" value="ECO:0000318"/>
    <property type="project" value="GO_Central"/>
</dbReference>
<evidence type="ECO:0000256" key="5">
    <source>
        <dbReference type="ARBA" id="ARBA00023163"/>
    </source>
</evidence>
<dbReference type="OrthoDB" id="2143914at2759"/>